<dbReference type="Proteomes" id="UP000179264">
    <property type="component" value="Unassembled WGS sequence"/>
</dbReference>
<keyword evidence="1" id="KW-0472">Membrane</keyword>
<evidence type="ECO:0000313" key="3">
    <source>
        <dbReference type="Proteomes" id="UP000179264"/>
    </source>
</evidence>
<evidence type="ECO:0000256" key="1">
    <source>
        <dbReference type="SAM" id="Phobius"/>
    </source>
</evidence>
<proteinExistence type="predicted"/>
<protein>
    <submittedName>
        <fullName evidence="2">Uncharacterized protein</fullName>
    </submittedName>
</protein>
<gene>
    <name evidence="2" type="ORF">A2W58_01865</name>
</gene>
<keyword evidence="1" id="KW-0812">Transmembrane</keyword>
<reference evidence="2 3" key="1">
    <citation type="journal article" date="2016" name="Nat. Commun.">
        <title>Thousands of microbial genomes shed light on interconnected biogeochemical processes in an aquifer system.</title>
        <authorList>
            <person name="Anantharaman K."/>
            <person name="Brown C.T."/>
            <person name="Hug L.A."/>
            <person name="Sharon I."/>
            <person name="Castelle C.J."/>
            <person name="Probst A.J."/>
            <person name="Thomas B.C."/>
            <person name="Singh A."/>
            <person name="Wilkins M.J."/>
            <person name="Karaoz U."/>
            <person name="Brodie E.L."/>
            <person name="Williams K.H."/>
            <person name="Hubbard S.S."/>
            <person name="Banfield J.F."/>
        </authorList>
    </citation>
    <scope>NUCLEOTIDE SEQUENCE [LARGE SCALE GENOMIC DNA]</scope>
</reference>
<accession>A0A1G2TB93</accession>
<sequence length="115" mass="12798">MRVLENVIEVCRTFSIFIPLVTVFFATKMLRLQNQEATTRAMVFTILGTGWGVMLSGNVSNQHRLFTSLAALIALGSAIWFMLKAIRSADKEELQQSLVQAMCVIPCAIVWVTCS</sequence>
<feature type="transmembrane region" description="Helical" evidence="1">
    <location>
        <begin position="12"/>
        <end position="30"/>
    </location>
</feature>
<dbReference type="AlphaFoldDB" id="A0A1G2TB93"/>
<feature type="transmembrane region" description="Helical" evidence="1">
    <location>
        <begin position="65"/>
        <end position="83"/>
    </location>
</feature>
<comment type="caution">
    <text evidence="2">The sequence shown here is derived from an EMBL/GenBank/DDBJ whole genome shotgun (WGS) entry which is preliminary data.</text>
</comment>
<organism evidence="2 3">
    <name type="scientific">Candidatus Zambryskibacteria bacterium RIFCSPHIGHO2_02_38_10.5</name>
    <dbReference type="NCBI Taxonomy" id="1802742"/>
    <lineage>
        <taxon>Bacteria</taxon>
        <taxon>Candidatus Zambryskiibacteriota</taxon>
    </lineage>
</organism>
<keyword evidence="1" id="KW-1133">Transmembrane helix</keyword>
<name>A0A1G2TB93_9BACT</name>
<dbReference type="EMBL" id="MHVL01000004">
    <property type="protein sequence ID" value="OHA93989.1"/>
    <property type="molecule type" value="Genomic_DNA"/>
</dbReference>
<evidence type="ECO:0000313" key="2">
    <source>
        <dbReference type="EMBL" id="OHA93989.1"/>
    </source>
</evidence>
<feature type="transmembrane region" description="Helical" evidence="1">
    <location>
        <begin position="42"/>
        <end position="59"/>
    </location>
</feature>